<feature type="compositionally biased region" description="Polar residues" evidence="1">
    <location>
        <begin position="488"/>
        <end position="497"/>
    </location>
</feature>
<proteinExistence type="predicted"/>
<evidence type="ECO:0000256" key="1">
    <source>
        <dbReference type="SAM" id="MobiDB-lite"/>
    </source>
</evidence>
<protein>
    <submittedName>
        <fullName evidence="2">Uncharacterized protein</fullName>
    </submittedName>
</protein>
<feature type="region of interest" description="Disordered" evidence="1">
    <location>
        <begin position="703"/>
        <end position="748"/>
    </location>
</feature>
<keyword evidence="3" id="KW-1185">Reference proteome</keyword>
<feature type="compositionally biased region" description="Polar residues" evidence="1">
    <location>
        <begin position="710"/>
        <end position="719"/>
    </location>
</feature>
<feature type="region of interest" description="Disordered" evidence="1">
    <location>
        <begin position="1"/>
        <end position="21"/>
    </location>
</feature>
<dbReference type="InParanoid" id="E3MDV8"/>
<feature type="region of interest" description="Disordered" evidence="1">
    <location>
        <begin position="397"/>
        <end position="426"/>
    </location>
</feature>
<organism evidence="3">
    <name type="scientific">Caenorhabditis remanei</name>
    <name type="common">Caenorhabditis vulgaris</name>
    <dbReference type="NCBI Taxonomy" id="31234"/>
    <lineage>
        <taxon>Eukaryota</taxon>
        <taxon>Metazoa</taxon>
        <taxon>Ecdysozoa</taxon>
        <taxon>Nematoda</taxon>
        <taxon>Chromadorea</taxon>
        <taxon>Rhabditida</taxon>
        <taxon>Rhabditina</taxon>
        <taxon>Rhabditomorpha</taxon>
        <taxon>Rhabditoidea</taxon>
        <taxon>Rhabditidae</taxon>
        <taxon>Peloderinae</taxon>
        <taxon>Caenorhabditis</taxon>
    </lineage>
</organism>
<evidence type="ECO:0000313" key="2">
    <source>
        <dbReference type="EMBL" id="EFO99500.1"/>
    </source>
</evidence>
<gene>
    <name evidence="2" type="ORF">CRE_22389</name>
</gene>
<name>E3MDV8_CAERE</name>
<feature type="compositionally biased region" description="Basic and acidic residues" evidence="1">
    <location>
        <begin position="720"/>
        <end position="733"/>
    </location>
</feature>
<sequence>MHKFAGEVSPGNHSFPFTNESPKVVQKETTAVEMDTYSHNTLVDNMCRHGEFFRSDFKTPSKHRRDSTHVIHLSSDNDASPMKAMSKKVSQSTKKLLTKVTNVAHRLLTPFKKARRNDSVDHAAVQYTPNDMDGHQQKRTDFMDPAGALYCPDVMEYNQQVVDTQCYDEVLGGESTQAKDDEICQKMWSPMQIFSRIDPSEETFENIVEELSSSVLIYHPNDSKWNEKEVVAAQSDTEVLDVKTTHAKDVLGLSNDETRYDMPMQIFSRIVPNESEHRVEGPSTLMRIFQTANDMTPTKSPMPTISRLVLNKKTPAKCDEGPSSSMLISGTAHASQDNTHVITVEMTPTKSDNKHGVLQWSSATLALHSPVVAPKYVPGPSNVAGINIIPPVLHLSSPTPLQNTPEKDDGCSPIVSDSTPTKDYKRDFKVVPEKKKGRNLLSILETQKVCSHVKKINCTPYDLQNDFKKNETSSPSASKKNAAEESTDLSLLSTPSESAPIKFPGEESDDASVMLAERDDKCSGGILSAKQSDQLLSFLKNMGSNVKNGFSSIKKGRESEEPASTSQTMPPVNTFKETTAIEAHGTVRADQKARNPKLGKHTQLLKVKKVEPRKPRASKPNSVEERDPLSYLQRSPLVSEHESLKVILPLLPKPEDCVEFDIYEEMPPRRPLPISPLAVKSYPVSVLPPWVEKTAKRNLQKVLLAEGPAGTSSTPSTYSADRDSHNASDKEPEVLTEAYTDVDATNKK</sequence>
<dbReference type="Proteomes" id="UP000008281">
    <property type="component" value="Unassembled WGS sequence"/>
</dbReference>
<feature type="compositionally biased region" description="Polar residues" evidence="1">
    <location>
        <begin position="11"/>
        <end position="21"/>
    </location>
</feature>
<dbReference type="EMBL" id="DS268438">
    <property type="protein sequence ID" value="EFO99500.1"/>
    <property type="molecule type" value="Genomic_DNA"/>
</dbReference>
<evidence type="ECO:0000313" key="3">
    <source>
        <dbReference type="Proteomes" id="UP000008281"/>
    </source>
</evidence>
<reference evidence="2" key="1">
    <citation type="submission" date="2007-07" db="EMBL/GenBank/DDBJ databases">
        <title>PCAP assembly of the Caenorhabditis remanei genome.</title>
        <authorList>
            <consortium name="The Caenorhabditis remanei Sequencing Consortium"/>
            <person name="Wilson R.K."/>
        </authorList>
    </citation>
    <scope>NUCLEOTIDE SEQUENCE [LARGE SCALE GENOMIC DNA]</scope>
    <source>
        <strain evidence="2">PB4641</strain>
    </source>
</reference>
<accession>E3MDV8</accession>
<dbReference type="HOGENOM" id="CLU_371827_0_0_1"/>
<feature type="region of interest" description="Disordered" evidence="1">
    <location>
        <begin position="464"/>
        <end position="507"/>
    </location>
</feature>
<dbReference type="AlphaFoldDB" id="E3MDV8"/>